<dbReference type="OrthoDB" id="6092547at2759"/>
<accession>A0A6J8B7I3</accession>
<dbReference type="EMBL" id="CACVKT020002719">
    <property type="protein sequence ID" value="CAC5379453.1"/>
    <property type="molecule type" value="Genomic_DNA"/>
</dbReference>
<name>A0A6J8B7I3_MYTCO</name>
<evidence type="ECO:0000313" key="1">
    <source>
        <dbReference type="EMBL" id="CAC5379453.1"/>
    </source>
</evidence>
<dbReference type="AlphaFoldDB" id="A0A6J8B7I3"/>
<sequence length="319" mass="36914">MSKTGKTLSLQFYQYLNNIIGSEEVVKTRRKIFYAIDSAERNSSHIMISSGSKAEGLNFIDSDYDQMYVCVAYRVYNSTNNVSTFSNKIPIIMDSSDTKPGFTKLRMYIMSHAKGNTFCEIAEGEAYFSSKRFRESESNKFVYKQYQTSFKYFEAGKHCDATSAWLLLASLFYKHKRFNECIDIINYTLSKCTPDKIVLWQGVTLMEQTFFQKIKNKAGFLSKCKHLIIELLRFRSPFYLLPVELTPLIETDRGDVLIPPVVYLNTLAFLCSHHLKDNRGKQVALQDLELTIRERYLIVPNKMMLEMAKQCLSIVESIM</sequence>
<proteinExistence type="predicted"/>
<evidence type="ECO:0000313" key="2">
    <source>
        <dbReference type="Proteomes" id="UP000507470"/>
    </source>
</evidence>
<gene>
    <name evidence="1" type="ORF">MCOR_15521</name>
</gene>
<reference evidence="1 2" key="1">
    <citation type="submission" date="2020-06" db="EMBL/GenBank/DDBJ databases">
        <authorList>
            <person name="Li R."/>
            <person name="Bekaert M."/>
        </authorList>
    </citation>
    <scope>NUCLEOTIDE SEQUENCE [LARGE SCALE GENOMIC DNA]</scope>
    <source>
        <strain evidence="2">wild</strain>
    </source>
</reference>
<evidence type="ECO:0008006" key="3">
    <source>
        <dbReference type="Google" id="ProtNLM"/>
    </source>
</evidence>
<organism evidence="1 2">
    <name type="scientific">Mytilus coruscus</name>
    <name type="common">Sea mussel</name>
    <dbReference type="NCBI Taxonomy" id="42192"/>
    <lineage>
        <taxon>Eukaryota</taxon>
        <taxon>Metazoa</taxon>
        <taxon>Spiralia</taxon>
        <taxon>Lophotrochozoa</taxon>
        <taxon>Mollusca</taxon>
        <taxon>Bivalvia</taxon>
        <taxon>Autobranchia</taxon>
        <taxon>Pteriomorphia</taxon>
        <taxon>Mytilida</taxon>
        <taxon>Mytiloidea</taxon>
        <taxon>Mytilidae</taxon>
        <taxon>Mytilinae</taxon>
        <taxon>Mytilus</taxon>
    </lineage>
</organism>
<dbReference type="Proteomes" id="UP000507470">
    <property type="component" value="Unassembled WGS sequence"/>
</dbReference>
<protein>
    <recommendedName>
        <fullName evidence="3">Mab-21-like HhH/H2TH-like domain-containing protein</fullName>
    </recommendedName>
</protein>
<keyword evidence="2" id="KW-1185">Reference proteome</keyword>